<dbReference type="SUPFAM" id="SSF52540">
    <property type="entry name" value="P-loop containing nucleoside triphosphate hydrolases"/>
    <property type="match status" value="2"/>
</dbReference>
<evidence type="ECO:0000256" key="1">
    <source>
        <dbReference type="ARBA" id="ARBA00022737"/>
    </source>
</evidence>
<comment type="caution">
    <text evidence="12">The sequence shown here is derived from an EMBL/GenBank/DDBJ whole genome shotgun (WGS) entry which is preliminary data.</text>
</comment>
<reference evidence="13" key="1">
    <citation type="journal article" date="2020" name="Nat. Commun.">
        <title>Genome sequence of the cluster root forming white lupin.</title>
        <authorList>
            <person name="Hufnagel B."/>
            <person name="Marques A."/>
            <person name="Soriano A."/>
            <person name="Marques L."/>
            <person name="Divol F."/>
            <person name="Doumas P."/>
            <person name="Sallet E."/>
            <person name="Mancinotti D."/>
            <person name="Carrere S."/>
            <person name="Marande W."/>
            <person name="Arribat S."/>
            <person name="Keller J."/>
            <person name="Huneau C."/>
            <person name="Blein T."/>
            <person name="Aime D."/>
            <person name="Laguerre M."/>
            <person name="Taylor J."/>
            <person name="Schubert V."/>
            <person name="Nelson M."/>
            <person name="Geu-Flores F."/>
            <person name="Crespi M."/>
            <person name="Gallardo-Guerrero K."/>
            <person name="Delaux P.-M."/>
            <person name="Salse J."/>
            <person name="Berges H."/>
            <person name="Guyot R."/>
            <person name="Gouzy J."/>
            <person name="Peret B."/>
        </authorList>
    </citation>
    <scope>NUCLEOTIDE SEQUENCE [LARGE SCALE GENOMIC DNA]</scope>
    <source>
        <strain evidence="13">cv. Amiga</strain>
    </source>
</reference>
<evidence type="ECO:0000256" key="7">
    <source>
        <dbReference type="ARBA" id="ARBA00023175"/>
    </source>
</evidence>
<evidence type="ECO:0000256" key="3">
    <source>
        <dbReference type="ARBA" id="ARBA00022840"/>
    </source>
</evidence>
<dbReference type="GO" id="GO:0005524">
    <property type="term" value="F:ATP binding"/>
    <property type="evidence" value="ECO:0007669"/>
    <property type="project" value="UniProtKB-KW"/>
</dbReference>
<evidence type="ECO:0000256" key="9">
    <source>
        <dbReference type="PROSITE-ProRule" id="PRU00782"/>
    </source>
</evidence>
<name>A0A6A4P7R2_LUPAL</name>
<dbReference type="InterPro" id="IPR027417">
    <property type="entry name" value="P-loop_NTPase"/>
</dbReference>
<dbReference type="EMBL" id="WOCE01000017">
    <property type="protein sequence ID" value="KAE9595348.1"/>
    <property type="molecule type" value="Genomic_DNA"/>
</dbReference>
<dbReference type="InterPro" id="IPR036961">
    <property type="entry name" value="Kinesin_motor_dom_sf"/>
</dbReference>
<dbReference type="GO" id="GO:0005737">
    <property type="term" value="C:cytoplasm"/>
    <property type="evidence" value="ECO:0007669"/>
    <property type="project" value="TreeGrafter"/>
</dbReference>
<dbReference type="PANTHER" id="PTHR13140:SF751">
    <property type="entry name" value="MYOSIN HEAVY CHAIN"/>
    <property type="match status" value="1"/>
</dbReference>
<dbReference type="PANTHER" id="PTHR13140">
    <property type="entry name" value="MYOSIN"/>
    <property type="match status" value="1"/>
</dbReference>
<dbReference type="GO" id="GO:0000146">
    <property type="term" value="F:microfilament motor activity"/>
    <property type="evidence" value="ECO:0007669"/>
    <property type="project" value="TreeGrafter"/>
</dbReference>
<dbReference type="Pfam" id="PF00063">
    <property type="entry name" value="Myosin_head"/>
    <property type="match status" value="1"/>
</dbReference>
<keyword evidence="8 9" id="KW-0009">Actin-binding</keyword>
<dbReference type="Gene3D" id="1.20.58.530">
    <property type="match status" value="1"/>
</dbReference>
<dbReference type="OrthoDB" id="6108017at2759"/>
<dbReference type="GO" id="GO:0007015">
    <property type="term" value="P:actin filament organization"/>
    <property type="evidence" value="ECO:0007669"/>
    <property type="project" value="TreeGrafter"/>
</dbReference>
<dbReference type="PROSITE" id="PS50096">
    <property type="entry name" value="IQ"/>
    <property type="match status" value="3"/>
</dbReference>
<evidence type="ECO:0000256" key="2">
    <source>
        <dbReference type="ARBA" id="ARBA00022741"/>
    </source>
</evidence>
<evidence type="ECO:0000313" key="12">
    <source>
        <dbReference type="EMBL" id="KAE9595348.1"/>
    </source>
</evidence>
<dbReference type="Gene3D" id="1.20.5.190">
    <property type="match status" value="2"/>
</dbReference>
<evidence type="ECO:0000256" key="4">
    <source>
        <dbReference type="ARBA" id="ARBA00022860"/>
    </source>
</evidence>
<organism evidence="12 13">
    <name type="scientific">Lupinus albus</name>
    <name type="common">White lupine</name>
    <name type="synonym">Lupinus termis</name>
    <dbReference type="NCBI Taxonomy" id="3870"/>
    <lineage>
        <taxon>Eukaryota</taxon>
        <taxon>Viridiplantae</taxon>
        <taxon>Streptophyta</taxon>
        <taxon>Embryophyta</taxon>
        <taxon>Tracheophyta</taxon>
        <taxon>Spermatophyta</taxon>
        <taxon>Magnoliopsida</taxon>
        <taxon>eudicotyledons</taxon>
        <taxon>Gunneridae</taxon>
        <taxon>Pentapetalae</taxon>
        <taxon>rosids</taxon>
        <taxon>fabids</taxon>
        <taxon>Fabales</taxon>
        <taxon>Fabaceae</taxon>
        <taxon>Papilionoideae</taxon>
        <taxon>50 kb inversion clade</taxon>
        <taxon>genistoids sensu lato</taxon>
        <taxon>core genistoids</taxon>
        <taxon>Genisteae</taxon>
        <taxon>Lupinus</taxon>
    </lineage>
</organism>
<dbReference type="InterPro" id="IPR002710">
    <property type="entry name" value="Dilute_dom"/>
</dbReference>
<accession>A0A6A4P7R2</accession>
<dbReference type="GO" id="GO:0005516">
    <property type="term" value="F:calmodulin binding"/>
    <property type="evidence" value="ECO:0007669"/>
    <property type="project" value="UniProtKB-KW"/>
</dbReference>
<dbReference type="GO" id="GO:0016020">
    <property type="term" value="C:membrane"/>
    <property type="evidence" value="ECO:0007669"/>
    <property type="project" value="TreeGrafter"/>
</dbReference>
<dbReference type="PROSITE" id="PS51126">
    <property type="entry name" value="DILUTE"/>
    <property type="match status" value="1"/>
</dbReference>
<dbReference type="InterPro" id="IPR001609">
    <property type="entry name" value="Myosin_head_motor_dom-like"/>
</dbReference>
<comment type="similarity">
    <text evidence="9">Belongs to the TRAFAC class myosin-kinesin ATPase superfamily. Myosin family.</text>
</comment>
<keyword evidence="4" id="KW-0112">Calmodulin-binding</keyword>
<dbReference type="GO" id="GO:0016459">
    <property type="term" value="C:myosin complex"/>
    <property type="evidence" value="ECO:0007669"/>
    <property type="project" value="UniProtKB-KW"/>
</dbReference>
<evidence type="ECO:0000259" key="11">
    <source>
        <dbReference type="PROSITE" id="PS51456"/>
    </source>
</evidence>
<dbReference type="InterPro" id="IPR000048">
    <property type="entry name" value="IQ_motif_EF-hand-BS"/>
</dbReference>
<gene>
    <name evidence="12" type="ORF">Lalb_Chr17g0337831</name>
</gene>
<feature type="region of interest" description="Actin-binding" evidence="9">
    <location>
        <begin position="166"/>
        <end position="188"/>
    </location>
</feature>
<evidence type="ECO:0000256" key="8">
    <source>
        <dbReference type="ARBA" id="ARBA00023203"/>
    </source>
</evidence>
<dbReference type="GO" id="GO:0030048">
    <property type="term" value="P:actin filament-based movement"/>
    <property type="evidence" value="ECO:0007669"/>
    <property type="project" value="UniProtKB-ARBA"/>
</dbReference>
<keyword evidence="5" id="KW-0175">Coiled coil</keyword>
<protein>
    <submittedName>
        <fullName evidence="12">Putative myosin ATPase</fullName>
    </submittedName>
</protein>
<evidence type="ECO:0000313" key="13">
    <source>
        <dbReference type="Proteomes" id="UP000447434"/>
    </source>
</evidence>
<evidence type="ECO:0000256" key="6">
    <source>
        <dbReference type="ARBA" id="ARBA00023123"/>
    </source>
</evidence>
<feature type="domain" description="Dilute" evidence="10">
    <location>
        <begin position="312"/>
        <end position="458"/>
    </location>
</feature>
<dbReference type="Pfam" id="PF00612">
    <property type="entry name" value="IQ"/>
    <property type="match status" value="2"/>
</dbReference>
<sequence>MMQSFEQFCINLTNEKLQQHFKQHVFKMEQEEYTKEEIDWSYIEFVDNQDVLDLIEKKPAALLLLWMRPGIMFPRSTNEIFAGKLYQTFKDNKRLSKPKLSRSDFTVTYQTELFLDKNKDYVVPEHAALLSASNCSFVSGLFPPLPEDTTKSTKFSSVATQFKQQLQSLLETLSATEPHYIRCVKPNNLLKPGIFENINVLQQLRFRGVMEAIRVSCAGYPTRKNFDEFVQRFGILEPKLMKSAIQSPEDLTACNRILDKANLKDYQIGKTKVFLRAGQMAELDACRAEVLGRSATVIQRNGRTYICRRYYVSLRLCAIELQRVTRGQLGRHQYEYMRGEAASLKIQKQCHLYLSRTAYKTIYVSAVYIQAGIQGMSHSRGYLARTRFRRLKKATIVVQCSWRRTFARRELRKLKMYVGSSLDKLKHATHAVRFLVVRQKNGLSYDDLTNDLCPVIQT</sequence>
<evidence type="ECO:0000259" key="10">
    <source>
        <dbReference type="PROSITE" id="PS51126"/>
    </source>
</evidence>
<proteinExistence type="inferred from homology"/>
<dbReference type="SMART" id="SM00242">
    <property type="entry name" value="MYSc"/>
    <property type="match status" value="1"/>
</dbReference>
<keyword evidence="2" id="KW-0547">Nucleotide-binding</keyword>
<dbReference type="PROSITE" id="PS51456">
    <property type="entry name" value="MYOSIN_MOTOR"/>
    <property type="match status" value="1"/>
</dbReference>
<evidence type="ECO:0000256" key="5">
    <source>
        <dbReference type="ARBA" id="ARBA00023054"/>
    </source>
</evidence>
<feature type="domain" description="Myosin motor" evidence="11">
    <location>
        <begin position="1"/>
        <end position="288"/>
    </location>
</feature>
<dbReference type="AlphaFoldDB" id="A0A6A4P7R2"/>
<dbReference type="GO" id="GO:0051015">
    <property type="term" value="F:actin filament binding"/>
    <property type="evidence" value="ECO:0007669"/>
    <property type="project" value="TreeGrafter"/>
</dbReference>
<dbReference type="FunFam" id="1.20.5.190:FF:000001">
    <property type="entry name" value="unconventional myosin-Va"/>
    <property type="match status" value="1"/>
</dbReference>
<keyword evidence="13" id="KW-1185">Reference proteome</keyword>
<keyword evidence="3" id="KW-0067">ATP-binding</keyword>
<keyword evidence="6 9" id="KW-0518">Myosin</keyword>
<dbReference type="Gene3D" id="3.40.850.10">
    <property type="entry name" value="Kinesin motor domain"/>
    <property type="match status" value="1"/>
</dbReference>
<dbReference type="SMART" id="SM00015">
    <property type="entry name" value="IQ"/>
    <property type="match status" value="5"/>
</dbReference>
<keyword evidence="1" id="KW-0677">Repeat</keyword>
<dbReference type="Proteomes" id="UP000447434">
    <property type="component" value="Chromosome 17"/>
</dbReference>
<dbReference type="Gene3D" id="3.30.70.1590">
    <property type="match status" value="1"/>
</dbReference>
<keyword evidence="7" id="KW-0505">Motor protein</keyword>
<comment type="caution">
    <text evidence="9">Lacks conserved residue(s) required for the propagation of feature annotation.</text>
</comment>